<proteinExistence type="predicted"/>
<dbReference type="Proteomes" id="UP000789570">
    <property type="component" value="Unassembled WGS sequence"/>
</dbReference>
<dbReference type="EMBL" id="CAJVPQ010008404">
    <property type="protein sequence ID" value="CAG8706494.1"/>
    <property type="molecule type" value="Genomic_DNA"/>
</dbReference>
<name>A0A9N9HU68_9GLOM</name>
<keyword evidence="2" id="KW-1185">Reference proteome</keyword>
<reference evidence="1" key="1">
    <citation type="submission" date="2021-06" db="EMBL/GenBank/DDBJ databases">
        <authorList>
            <person name="Kallberg Y."/>
            <person name="Tangrot J."/>
            <person name="Rosling A."/>
        </authorList>
    </citation>
    <scope>NUCLEOTIDE SEQUENCE</scope>
    <source>
        <strain evidence="1">UK204</strain>
    </source>
</reference>
<protein>
    <submittedName>
        <fullName evidence="1">1712_t:CDS:1</fullName>
    </submittedName>
</protein>
<evidence type="ECO:0000313" key="1">
    <source>
        <dbReference type="EMBL" id="CAG8706494.1"/>
    </source>
</evidence>
<comment type="caution">
    <text evidence="1">The sequence shown here is derived from an EMBL/GenBank/DDBJ whole genome shotgun (WGS) entry which is preliminary data.</text>
</comment>
<sequence length="66" mass="7577">MFGSNSQDTCLDDTYFSCVYIPWRLLTRYCDLATYAPIVHHREFVMLATPFGRCLAAIVRIPALMT</sequence>
<organism evidence="1 2">
    <name type="scientific">Funneliformis caledonium</name>
    <dbReference type="NCBI Taxonomy" id="1117310"/>
    <lineage>
        <taxon>Eukaryota</taxon>
        <taxon>Fungi</taxon>
        <taxon>Fungi incertae sedis</taxon>
        <taxon>Mucoromycota</taxon>
        <taxon>Glomeromycotina</taxon>
        <taxon>Glomeromycetes</taxon>
        <taxon>Glomerales</taxon>
        <taxon>Glomeraceae</taxon>
        <taxon>Funneliformis</taxon>
    </lineage>
</organism>
<gene>
    <name evidence="1" type="ORF">FCALED_LOCUS13723</name>
</gene>
<evidence type="ECO:0000313" key="2">
    <source>
        <dbReference type="Proteomes" id="UP000789570"/>
    </source>
</evidence>
<dbReference type="AlphaFoldDB" id="A0A9N9HU68"/>
<feature type="non-terminal residue" evidence="1">
    <location>
        <position position="66"/>
    </location>
</feature>
<accession>A0A9N9HU68</accession>